<keyword evidence="1" id="KW-0805">Transcription regulation</keyword>
<dbReference type="InterPro" id="IPR000524">
    <property type="entry name" value="Tscrpt_reg_HTH_GntR"/>
</dbReference>
<reference evidence="6" key="1">
    <citation type="submission" date="2016-01" db="EMBL/GenBank/DDBJ databases">
        <authorList>
            <person name="Mitreva M."/>
            <person name="Pepin K.H."/>
            <person name="Mihindukulasuriya K.A."/>
            <person name="Fulton R."/>
            <person name="Fronick C."/>
            <person name="O'Laughlin M."/>
            <person name="Miner T."/>
            <person name="Herter B."/>
            <person name="Rosa B.A."/>
            <person name="Cordes M."/>
            <person name="Tomlinson C."/>
            <person name="Wollam A."/>
            <person name="Palsikar V.B."/>
            <person name="Mardis E.R."/>
            <person name="Wilson R.K."/>
        </authorList>
    </citation>
    <scope>NUCLEOTIDE SEQUENCE [LARGE SCALE GENOMIC DNA]</scope>
    <source>
        <strain evidence="6">DNF00729</strain>
    </source>
</reference>
<organism evidence="5 6">
    <name type="scientific">Aedoeadaptatus coxii</name>
    <dbReference type="NCBI Taxonomy" id="755172"/>
    <lineage>
        <taxon>Bacteria</taxon>
        <taxon>Bacillati</taxon>
        <taxon>Bacillota</taxon>
        <taxon>Tissierellia</taxon>
        <taxon>Tissierellales</taxon>
        <taxon>Peptoniphilaceae</taxon>
        <taxon>Aedoeadaptatus</taxon>
    </lineage>
</organism>
<evidence type="ECO:0000256" key="3">
    <source>
        <dbReference type="ARBA" id="ARBA00023163"/>
    </source>
</evidence>
<comment type="caution">
    <text evidence="5">The sequence shown here is derived from an EMBL/GenBank/DDBJ whole genome shotgun (WGS) entry which is preliminary data.</text>
</comment>
<dbReference type="EMBL" id="LSDG01000043">
    <property type="protein sequence ID" value="KXB65373.1"/>
    <property type="molecule type" value="Genomic_DNA"/>
</dbReference>
<dbReference type="SUPFAM" id="SSF48008">
    <property type="entry name" value="GntR ligand-binding domain-like"/>
    <property type="match status" value="1"/>
</dbReference>
<dbReference type="RefSeq" id="WP_068368966.1">
    <property type="nucleotide sequence ID" value="NZ_CALTYF010000003.1"/>
</dbReference>
<dbReference type="PROSITE" id="PS50949">
    <property type="entry name" value="HTH_GNTR"/>
    <property type="match status" value="1"/>
</dbReference>
<keyword evidence="3" id="KW-0804">Transcription</keyword>
<sequence length="218" mass="25693">MEFLSLKDHVYNFIAEQIRLGKLNSNEKVNEQDICQQLNISRTPVREALIQLAADGFLDSAPRRGFRVKPLTKEEGKDIYRILAPLDALAAELAIENLTAEDLNSMDDLTELMNFHINRFQFDEYFDLQERFHETYIEKSNNETLIDTIDRLQRRFIRQGLDVGENKELQQLLMETNKQHSHITDLFRAHKIDELKEYLINTHWEYHFSEIGHTATEI</sequence>
<keyword evidence="2" id="KW-0238">DNA-binding</keyword>
<dbReference type="CDD" id="cd07377">
    <property type="entry name" value="WHTH_GntR"/>
    <property type="match status" value="1"/>
</dbReference>
<dbReference type="PANTHER" id="PTHR43537">
    <property type="entry name" value="TRANSCRIPTIONAL REGULATOR, GNTR FAMILY"/>
    <property type="match status" value="1"/>
</dbReference>
<dbReference type="Proteomes" id="UP000070442">
    <property type="component" value="Unassembled WGS sequence"/>
</dbReference>
<dbReference type="Pfam" id="PF00392">
    <property type="entry name" value="GntR"/>
    <property type="match status" value="1"/>
</dbReference>
<evidence type="ECO:0000256" key="1">
    <source>
        <dbReference type="ARBA" id="ARBA00023015"/>
    </source>
</evidence>
<dbReference type="SMART" id="SM00345">
    <property type="entry name" value="HTH_GNTR"/>
    <property type="match status" value="1"/>
</dbReference>
<dbReference type="Pfam" id="PF07729">
    <property type="entry name" value="FCD"/>
    <property type="match status" value="1"/>
</dbReference>
<keyword evidence="6" id="KW-1185">Reference proteome</keyword>
<dbReference type="SMART" id="SM00895">
    <property type="entry name" value="FCD"/>
    <property type="match status" value="1"/>
</dbReference>
<dbReference type="InterPro" id="IPR008920">
    <property type="entry name" value="TF_FadR/GntR_C"/>
</dbReference>
<dbReference type="InterPro" id="IPR036390">
    <property type="entry name" value="WH_DNA-bd_sf"/>
</dbReference>
<gene>
    <name evidence="5" type="ORF">HMPREF1863_01469</name>
</gene>
<evidence type="ECO:0000313" key="6">
    <source>
        <dbReference type="Proteomes" id="UP000070442"/>
    </source>
</evidence>
<dbReference type="PATRIC" id="fig|755172.3.peg.1430"/>
<proteinExistence type="predicted"/>
<dbReference type="PANTHER" id="PTHR43537:SF24">
    <property type="entry name" value="GLUCONATE OPERON TRANSCRIPTIONAL REPRESSOR"/>
    <property type="match status" value="1"/>
</dbReference>
<accession>A0A134ACB9</accession>
<dbReference type="SUPFAM" id="SSF46785">
    <property type="entry name" value="Winged helix' DNA-binding domain"/>
    <property type="match status" value="1"/>
</dbReference>
<dbReference type="GO" id="GO:0003677">
    <property type="term" value="F:DNA binding"/>
    <property type="evidence" value="ECO:0007669"/>
    <property type="project" value="UniProtKB-KW"/>
</dbReference>
<dbReference type="PRINTS" id="PR00035">
    <property type="entry name" value="HTHGNTR"/>
</dbReference>
<dbReference type="OrthoDB" id="9781630at2"/>
<dbReference type="InterPro" id="IPR036388">
    <property type="entry name" value="WH-like_DNA-bd_sf"/>
</dbReference>
<dbReference type="AlphaFoldDB" id="A0A134ACB9"/>
<dbReference type="GO" id="GO:0003700">
    <property type="term" value="F:DNA-binding transcription factor activity"/>
    <property type="evidence" value="ECO:0007669"/>
    <property type="project" value="InterPro"/>
</dbReference>
<dbReference type="InterPro" id="IPR011711">
    <property type="entry name" value="GntR_C"/>
</dbReference>
<dbReference type="Gene3D" id="1.10.10.10">
    <property type="entry name" value="Winged helix-like DNA-binding domain superfamily/Winged helix DNA-binding domain"/>
    <property type="match status" value="1"/>
</dbReference>
<feature type="domain" description="HTH gntR-type" evidence="4">
    <location>
        <begin position="4"/>
        <end position="71"/>
    </location>
</feature>
<name>A0A134ACB9_9FIRM</name>
<evidence type="ECO:0000256" key="2">
    <source>
        <dbReference type="ARBA" id="ARBA00023125"/>
    </source>
</evidence>
<evidence type="ECO:0000259" key="4">
    <source>
        <dbReference type="PROSITE" id="PS50949"/>
    </source>
</evidence>
<dbReference type="Gene3D" id="1.20.120.530">
    <property type="entry name" value="GntR ligand-binding domain-like"/>
    <property type="match status" value="1"/>
</dbReference>
<dbReference type="STRING" id="755172.HMPREF1863_01469"/>
<evidence type="ECO:0000313" key="5">
    <source>
        <dbReference type="EMBL" id="KXB65373.1"/>
    </source>
</evidence>
<protein>
    <submittedName>
        <fullName evidence="5">Transcriptional regulator, GntR family</fullName>
    </submittedName>
</protein>